<reference evidence="2" key="2">
    <citation type="submission" date="2020-11" db="EMBL/GenBank/DDBJ databases">
        <title>Whole genome sequencing of Colletotrichum sp.</title>
        <authorList>
            <person name="Li H."/>
        </authorList>
    </citation>
    <scope>NUCLEOTIDE SEQUENCE</scope>
    <source>
        <strain evidence="2">CkLH20</strain>
    </source>
</reference>
<organism evidence="2 3">
    <name type="scientific">Colletotrichum karsti</name>
    <dbReference type="NCBI Taxonomy" id="1095194"/>
    <lineage>
        <taxon>Eukaryota</taxon>
        <taxon>Fungi</taxon>
        <taxon>Dikarya</taxon>
        <taxon>Ascomycota</taxon>
        <taxon>Pezizomycotina</taxon>
        <taxon>Sordariomycetes</taxon>
        <taxon>Hypocreomycetidae</taxon>
        <taxon>Glomerellales</taxon>
        <taxon>Glomerellaceae</taxon>
        <taxon>Colletotrichum</taxon>
        <taxon>Colletotrichum boninense species complex</taxon>
    </lineage>
</organism>
<keyword evidence="3" id="KW-1185">Reference proteome</keyword>
<dbReference type="Proteomes" id="UP000781932">
    <property type="component" value="Unassembled WGS sequence"/>
</dbReference>
<dbReference type="GO" id="GO:0016747">
    <property type="term" value="F:acyltransferase activity, transferring groups other than amino-acyl groups"/>
    <property type="evidence" value="ECO:0007669"/>
    <property type="project" value="InterPro"/>
</dbReference>
<dbReference type="GeneID" id="62159387"/>
<gene>
    <name evidence="2" type="ORF">CkaCkLH20_03594</name>
</gene>
<accession>A0A9P6I9Z8</accession>
<sequence>MHIRAVTHADIPAITDIGDTAFIDAELNVYLYPYRREFPESWRARMVRSTQLSLAKPGTHTFVCVTDDEDPTDWPRNQVVGYARWDWNGPADDPLTTKWRQNNTGFLKTVERTVLDWQGRYIKYFRLDKSASYEHHAVFEKEGAEAGNPYAPLKSFWLLEVLGVHPDWQGKGVGKKLMQWGLERSDEDKVPIVLIATTDGQRLYTKLGFDVVNWATTRSFTWAEGGAVMIRDVDGTYTRKTTGEEATKNFFGKQRPIGAVYK</sequence>
<dbReference type="EMBL" id="JAATWM020000009">
    <property type="protein sequence ID" value="KAF9878694.1"/>
    <property type="molecule type" value="Genomic_DNA"/>
</dbReference>
<dbReference type="PANTHER" id="PTHR42791:SF2">
    <property type="entry name" value="N-ACETYLTRANSFERASE DOMAIN-CONTAINING PROTEIN"/>
    <property type="match status" value="1"/>
</dbReference>
<dbReference type="CDD" id="cd04301">
    <property type="entry name" value="NAT_SF"/>
    <property type="match status" value="1"/>
</dbReference>
<dbReference type="PROSITE" id="PS51186">
    <property type="entry name" value="GNAT"/>
    <property type="match status" value="1"/>
</dbReference>
<comment type="caution">
    <text evidence="2">The sequence shown here is derived from an EMBL/GenBank/DDBJ whole genome shotgun (WGS) entry which is preliminary data.</text>
</comment>
<dbReference type="InterPro" id="IPR052523">
    <property type="entry name" value="Trichothecene_AcTrans"/>
</dbReference>
<name>A0A9P6I9Z8_9PEZI</name>
<evidence type="ECO:0000313" key="2">
    <source>
        <dbReference type="EMBL" id="KAF9878694.1"/>
    </source>
</evidence>
<evidence type="ECO:0000259" key="1">
    <source>
        <dbReference type="PROSITE" id="PS51186"/>
    </source>
</evidence>
<protein>
    <submittedName>
        <fullName evidence="2">GNAT family protein</fullName>
    </submittedName>
</protein>
<dbReference type="AlphaFoldDB" id="A0A9P6I9Z8"/>
<dbReference type="InterPro" id="IPR000182">
    <property type="entry name" value="GNAT_dom"/>
</dbReference>
<proteinExistence type="predicted"/>
<dbReference type="RefSeq" id="XP_038748155.1">
    <property type="nucleotide sequence ID" value="XM_038886313.1"/>
</dbReference>
<dbReference type="Pfam" id="PF13508">
    <property type="entry name" value="Acetyltransf_7"/>
    <property type="match status" value="1"/>
</dbReference>
<evidence type="ECO:0000313" key="3">
    <source>
        <dbReference type="Proteomes" id="UP000781932"/>
    </source>
</evidence>
<dbReference type="PANTHER" id="PTHR42791">
    <property type="entry name" value="GNAT FAMILY ACETYLTRANSFERASE"/>
    <property type="match status" value="1"/>
</dbReference>
<dbReference type="SUPFAM" id="SSF55729">
    <property type="entry name" value="Acyl-CoA N-acyltransferases (Nat)"/>
    <property type="match status" value="1"/>
</dbReference>
<dbReference type="OrthoDB" id="2115692at2759"/>
<dbReference type="Gene3D" id="3.40.630.30">
    <property type="match status" value="1"/>
</dbReference>
<feature type="domain" description="N-acetyltransferase" evidence="1">
    <location>
        <begin position="97"/>
        <end position="234"/>
    </location>
</feature>
<dbReference type="InterPro" id="IPR016181">
    <property type="entry name" value="Acyl_CoA_acyltransferase"/>
</dbReference>
<reference evidence="2" key="1">
    <citation type="submission" date="2020-03" db="EMBL/GenBank/DDBJ databases">
        <authorList>
            <person name="He L."/>
        </authorList>
    </citation>
    <scope>NUCLEOTIDE SEQUENCE</scope>
    <source>
        <strain evidence="2">CkLH20</strain>
    </source>
</reference>